<dbReference type="EMBL" id="CM020619">
    <property type="protein sequence ID" value="KAK1864619.1"/>
    <property type="molecule type" value="Genomic_DNA"/>
</dbReference>
<keyword evidence="2" id="KW-1185">Reference proteome</keyword>
<sequence length="432" mass="42122">MDGGDGGGAGGSLVVAGWTRGAQFGAAAGRRDVVILELNVTAGEGGGVSRPTLAHGVQWGTAADEHASALAIAVDGTVYVAVQQTIAVSEVTGDAGDAGRTVAADGAADAASAGDVVTRDRLVVYALDGRLARRLAADGTVTPAMEVLAQSSFVAASMAAGAAGRVYAAGVASVADGRRDDALLALFNLTSPSSSTGGEAVAAAAFIHKAVVVWNESAPAASERAVSVMVERGGNVVLVGHVQDPSSGAVAPWVMVYDPLGRLLYEDAGGSAGSGGSNAAATVEPRSCALDIARTSFFCVGLLHGQFAADDAGAAAFGRYDWTVGLPSTGVTAASVGVGGGGGVSDNGVSGDGTNTVGGGVGGVKPSGGDSESGLGGFLSKRLNVVLLLVGAVMGGILLGGAVCRLVINGPLGWGNVPRRVGAHPPPEPVGD</sequence>
<evidence type="ECO:0000313" key="1">
    <source>
        <dbReference type="EMBL" id="KAK1864619.1"/>
    </source>
</evidence>
<reference evidence="1" key="1">
    <citation type="submission" date="2019-11" db="EMBL/GenBank/DDBJ databases">
        <title>Nori genome reveals adaptations in red seaweeds to the harsh intertidal environment.</title>
        <authorList>
            <person name="Wang D."/>
            <person name="Mao Y."/>
        </authorList>
    </citation>
    <scope>NUCLEOTIDE SEQUENCE</scope>
    <source>
        <tissue evidence="1">Gametophyte</tissue>
    </source>
</reference>
<gene>
    <name evidence="1" type="ORF">I4F81_007164</name>
</gene>
<accession>A0ACC3C2R5</accession>
<protein>
    <submittedName>
        <fullName evidence="1">Uncharacterized protein</fullName>
    </submittedName>
</protein>
<proteinExistence type="predicted"/>
<comment type="caution">
    <text evidence="1">The sequence shown here is derived from an EMBL/GenBank/DDBJ whole genome shotgun (WGS) entry which is preliminary data.</text>
</comment>
<dbReference type="Proteomes" id="UP000798662">
    <property type="component" value="Chromosome 2"/>
</dbReference>
<name>A0ACC3C2R5_PYRYE</name>
<organism evidence="1 2">
    <name type="scientific">Pyropia yezoensis</name>
    <name type="common">Susabi-nori</name>
    <name type="synonym">Porphyra yezoensis</name>
    <dbReference type="NCBI Taxonomy" id="2788"/>
    <lineage>
        <taxon>Eukaryota</taxon>
        <taxon>Rhodophyta</taxon>
        <taxon>Bangiophyceae</taxon>
        <taxon>Bangiales</taxon>
        <taxon>Bangiaceae</taxon>
        <taxon>Pyropia</taxon>
    </lineage>
</organism>
<evidence type="ECO:0000313" key="2">
    <source>
        <dbReference type="Proteomes" id="UP000798662"/>
    </source>
</evidence>